<dbReference type="AlphaFoldDB" id="A0A1H5EDW0"/>
<dbReference type="InterPro" id="IPR033396">
    <property type="entry name" value="DUF5107"/>
</dbReference>
<feature type="domain" description="DUF5107" evidence="1">
    <location>
        <begin position="60"/>
        <end position="334"/>
    </location>
</feature>
<organism evidence="2 3">
    <name type="scientific">Ruania alba</name>
    <dbReference type="NCBI Taxonomy" id="648782"/>
    <lineage>
        <taxon>Bacteria</taxon>
        <taxon>Bacillati</taxon>
        <taxon>Actinomycetota</taxon>
        <taxon>Actinomycetes</taxon>
        <taxon>Micrococcales</taxon>
        <taxon>Ruaniaceae</taxon>
        <taxon>Ruania</taxon>
    </lineage>
</organism>
<keyword evidence="3" id="KW-1185">Reference proteome</keyword>
<name>A0A1H5EDW0_9MICO</name>
<protein>
    <recommendedName>
        <fullName evidence="1">DUF5107 domain-containing protein</fullName>
    </recommendedName>
</protein>
<evidence type="ECO:0000259" key="1">
    <source>
        <dbReference type="Pfam" id="PF17128"/>
    </source>
</evidence>
<evidence type="ECO:0000313" key="2">
    <source>
        <dbReference type="EMBL" id="SED89279.1"/>
    </source>
</evidence>
<reference evidence="3" key="1">
    <citation type="submission" date="2016-10" db="EMBL/GenBank/DDBJ databases">
        <authorList>
            <person name="Varghese N."/>
            <person name="Submissions S."/>
        </authorList>
    </citation>
    <scope>NUCLEOTIDE SEQUENCE [LARGE SCALE GENOMIC DNA]</scope>
    <source>
        <strain evidence="3">DSM 21368</strain>
    </source>
</reference>
<gene>
    <name evidence="2" type="ORF">SAMN04488554_0985</name>
</gene>
<accession>A0A1H5EDW0</accession>
<dbReference type="EMBL" id="FNTX01000001">
    <property type="protein sequence ID" value="SED89279.1"/>
    <property type="molecule type" value="Genomic_DNA"/>
</dbReference>
<proteinExistence type="predicted"/>
<evidence type="ECO:0000313" key="3">
    <source>
        <dbReference type="Proteomes" id="UP000199220"/>
    </source>
</evidence>
<sequence>MLVSEPTLRRSTLVLPGELPQTDPLPHPNELIESGFTLAGDLPPAMHERAALDRPRSMHPNLQQDRYHRDLSDLTLETVVLENDRYRATVVPSLGGRLWSLQDVRTGRELLYANGALQPANLALRNAWFAGGVEWNIGTKGHTAHTMSPLHAAQVNGPDGVPRLRLWEWDRLRGVVFQVDLWLPPGGALHVYVRIQNPQPVAVPMYWWSTAAVTEADDVRVLAPARSAFATDGDGPVRRVPVPVHDGSDTTWSVRSPVSADYFYDIDDGELPWVAAVAGDGHGLLQVSTSRLRGRKLFCWGTSTGGAQWQDWLSPTGGAYLEIQAGLLPTQFEHVAMPTGAHWDWVEVYGDADVDAQVAHGQDWTAAVGHVGEAAARLLADPDRTLTDARVVADQEPETHVSAGSGWGALELMAAGRPGSTLGDISPGTPFTREMLTGEAAGWVAVLEDAPAALDGADPAVPPASYVTGAHWESALTDLEPGWARDYHLGVLTHARGALDEAEGWYRRSLDHIGTAWARRGLALLAAERGELVRALELFLSVWRSEGVMGSPAESSLLVETMTAALAADRPGVALEVAEQASRRVRERGRVRLLRARAGWQVGNDVGAALTRTLLREGIEVPDLREGELELSDLWLAAFPDEPVPARYDYRMF</sequence>
<dbReference type="Proteomes" id="UP000199220">
    <property type="component" value="Unassembled WGS sequence"/>
</dbReference>
<dbReference type="Pfam" id="PF17128">
    <property type="entry name" value="DUF5107"/>
    <property type="match status" value="1"/>
</dbReference>
<dbReference type="STRING" id="648782.SAMN04488554_0985"/>